<dbReference type="InterPro" id="IPR046328">
    <property type="entry name" value="ETS_fam"/>
</dbReference>
<evidence type="ECO:0000259" key="5">
    <source>
        <dbReference type="PROSITE" id="PS50061"/>
    </source>
</evidence>
<dbReference type="GO" id="GO:0030154">
    <property type="term" value="P:cell differentiation"/>
    <property type="evidence" value="ECO:0007669"/>
    <property type="project" value="TreeGrafter"/>
</dbReference>
<keyword evidence="7" id="KW-1185">Reference proteome</keyword>
<dbReference type="GO" id="GO:0043565">
    <property type="term" value="F:sequence-specific DNA binding"/>
    <property type="evidence" value="ECO:0007669"/>
    <property type="project" value="InterPro"/>
</dbReference>
<dbReference type="Proteomes" id="UP000549394">
    <property type="component" value="Unassembled WGS sequence"/>
</dbReference>
<dbReference type="InterPro" id="IPR036388">
    <property type="entry name" value="WH-like_DNA-bd_sf"/>
</dbReference>
<comment type="similarity">
    <text evidence="1 3">Belongs to the ETS family.</text>
</comment>
<dbReference type="InterPro" id="IPR036390">
    <property type="entry name" value="WH_DNA-bd_sf"/>
</dbReference>
<feature type="compositionally biased region" description="Polar residues" evidence="4">
    <location>
        <begin position="12"/>
        <end position="29"/>
    </location>
</feature>
<feature type="domain" description="ETS" evidence="5">
    <location>
        <begin position="55"/>
        <end position="116"/>
    </location>
</feature>
<dbReference type="PRINTS" id="PR00454">
    <property type="entry name" value="ETSDOMAIN"/>
</dbReference>
<comment type="caution">
    <text evidence="6">The sequence shown here is derived from an EMBL/GenBank/DDBJ whole genome shotgun (WGS) entry which is preliminary data.</text>
</comment>
<dbReference type="EMBL" id="CAJFCJ010000017">
    <property type="protein sequence ID" value="CAD5122303.1"/>
    <property type="molecule type" value="Genomic_DNA"/>
</dbReference>
<dbReference type="Pfam" id="PF00178">
    <property type="entry name" value="Ets"/>
    <property type="match status" value="1"/>
</dbReference>
<name>A0A7I8W166_9ANNE</name>
<dbReference type="PROSITE" id="PS00346">
    <property type="entry name" value="ETS_DOMAIN_2"/>
    <property type="match status" value="1"/>
</dbReference>
<dbReference type="OrthoDB" id="10043646at2759"/>
<keyword evidence="3" id="KW-0539">Nucleus</keyword>
<reference evidence="6 7" key="1">
    <citation type="submission" date="2020-08" db="EMBL/GenBank/DDBJ databases">
        <authorList>
            <person name="Hejnol A."/>
        </authorList>
    </citation>
    <scope>NUCLEOTIDE SEQUENCE [LARGE SCALE GENOMIC DNA]</scope>
</reference>
<evidence type="ECO:0000256" key="4">
    <source>
        <dbReference type="SAM" id="MobiDB-lite"/>
    </source>
</evidence>
<dbReference type="GO" id="GO:0005634">
    <property type="term" value="C:nucleus"/>
    <property type="evidence" value="ECO:0007669"/>
    <property type="project" value="UniProtKB-SubCell"/>
</dbReference>
<protein>
    <submittedName>
        <fullName evidence="6">DgyrCDS10741</fullName>
    </submittedName>
</protein>
<dbReference type="AlphaFoldDB" id="A0A7I8W166"/>
<gene>
    <name evidence="6" type="ORF">DGYR_LOCUS10129</name>
</gene>
<feature type="region of interest" description="Disordered" evidence="4">
    <location>
        <begin position="1"/>
        <end position="31"/>
    </location>
</feature>
<evidence type="ECO:0000256" key="3">
    <source>
        <dbReference type="RuleBase" id="RU004019"/>
    </source>
</evidence>
<evidence type="ECO:0000313" key="7">
    <source>
        <dbReference type="Proteomes" id="UP000549394"/>
    </source>
</evidence>
<dbReference type="InterPro" id="IPR000418">
    <property type="entry name" value="Ets_dom"/>
</dbReference>
<dbReference type="SUPFAM" id="SSF46785">
    <property type="entry name" value="Winged helix' DNA-binding domain"/>
    <property type="match status" value="1"/>
</dbReference>
<dbReference type="GO" id="GO:0000981">
    <property type="term" value="F:DNA-binding transcription factor activity, RNA polymerase II-specific"/>
    <property type="evidence" value="ECO:0007669"/>
    <property type="project" value="TreeGrafter"/>
</dbReference>
<sequence length="358" mass="41567">MNYENNDKSSWKAKSSTQCQKSSNHTSQDIQRDCEFRSPHVVNKDVRRRVMSKQPRLFDFIMEEVQRAQCIEWVEKSEQPLTFKIVLSSELARRWGEKKNNKSMTYEKLSRALRTYAEDKNGCLVKKVGMQKCFSIKLDLLQARYKGVVRQDDIAYLHRQLQKEATDTHQKSIVINEKEKQRRIIQDGYFNPSQDMCYCLYCHNKRKGVLYQSRGMPKAQFAVPIGWRFFALKPGPGFLRAYTNWHRAYHGTSLCKTSDILSAENLFICNTDSTKSLFNWTVSFGASLQIDNSDRVCVTPSIKYAELDDFSQEFKIKIGSFGEEERSAKIIFQVLVEPNSYEIRSGTANNLQDDFDPG</sequence>
<accession>A0A7I8W166</accession>
<proteinExistence type="inferred from homology"/>
<dbReference type="Gene3D" id="1.10.10.10">
    <property type="entry name" value="Winged helix-like DNA-binding domain superfamily/Winged helix DNA-binding domain"/>
    <property type="match status" value="1"/>
</dbReference>
<evidence type="ECO:0000256" key="2">
    <source>
        <dbReference type="ARBA" id="ARBA00023125"/>
    </source>
</evidence>
<dbReference type="PANTHER" id="PTHR11849">
    <property type="entry name" value="ETS"/>
    <property type="match status" value="1"/>
</dbReference>
<dbReference type="PANTHER" id="PTHR11849:SF184">
    <property type="entry name" value="ETS DOMAIN-CONTAINING PROTEIN"/>
    <property type="match status" value="1"/>
</dbReference>
<feature type="compositionally biased region" description="Basic and acidic residues" evidence="4">
    <location>
        <begin position="1"/>
        <end position="10"/>
    </location>
</feature>
<comment type="subcellular location">
    <subcellularLocation>
        <location evidence="3">Nucleus</location>
    </subcellularLocation>
</comment>
<evidence type="ECO:0000313" key="6">
    <source>
        <dbReference type="EMBL" id="CAD5122303.1"/>
    </source>
</evidence>
<organism evidence="6 7">
    <name type="scientific">Dimorphilus gyrociliatus</name>
    <dbReference type="NCBI Taxonomy" id="2664684"/>
    <lineage>
        <taxon>Eukaryota</taxon>
        <taxon>Metazoa</taxon>
        <taxon>Spiralia</taxon>
        <taxon>Lophotrochozoa</taxon>
        <taxon>Annelida</taxon>
        <taxon>Polychaeta</taxon>
        <taxon>Polychaeta incertae sedis</taxon>
        <taxon>Dinophilidae</taxon>
        <taxon>Dimorphilus</taxon>
    </lineage>
</organism>
<dbReference type="PROSITE" id="PS50061">
    <property type="entry name" value="ETS_DOMAIN_3"/>
    <property type="match status" value="1"/>
</dbReference>
<evidence type="ECO:0000256" key="1">
    <source>
        <dbReference type="ARBA" id="ARBA00005562"/>
    </source>
</evidence>
<dbReference type="SMART" id="SM00413">
    <property type="entry name" value="ETS"/>
    <property type="match status" value="1"/>
</dbReference>
<keyword evidence="2 3" id="KW-0238">DNA-binding</keyword>